<reference evidence="2" key="1">
    <citation type="journal article" date="2015" name="ISME J.">
        <title>Draft Genome Sequence of Streptomyces incarnatus NRRL8089, which Produces the Nucleoside Antibiotic Sinefungin.</title>
        <authorList>
            <person name="Oshima K."/>
            <person name="Hattori M."/>
            <person name="Shimizu H."/>
            <person name="Fukuda K."/>
            <person name="Nemoto M."/>
            <person name="Inagaki K."/>
            <person name="Tamura T."/>
        </authorList>
    </citation>
    <scope>NUCLEOTIDE SEQUENCE</scope>
    <source>
        <strain evidence="2">FACHB-1277</strain>
    </source>
</reference>
<protein>
    <submittedName>
        <fullName evidence="2">Uncharacterized protein</fullName>
    </submittedName>
</protein>
<name>A0A926UUT7_9CYAN</name>
<accession>A0A926UUT7</accession>
<dbReference type="SUPFAM" id="SSF56935">
    <property type="entry name" value="Porins"/>
    <property type="match status" value="2"/>
</dbReference>
<reference evidence="2" key="2">
    <citation type="submission" date="2020-08" db="EMBL/GenBank/DDBJ databases">
        <authorList>
            <person name="Chen M."/>
            <person name="Teng W."/>
            <person name="Zhao L."/>
            <person name="Hu C."/>
            <person name="Zhou Y."/>
            <person name="Han B."/>
            <person name="Song L."/>
            <person name="Shu W."/>
        </authorList>
    </citation>
    <scope>NUCLEOTIDE SEQUENCE</scope>
    <source>
        <strain evidence="2">FACHB-1277</strain>
    </source>
</reference>
<feature type="region of interest" description="Disordered" evidence="1">
    <location>
        <begin position="1384"/>
        <end position="1417"/>
    </location>
</feature>
<feature type="compositionally biased region" description="Polar residues" evidence="1">
    <location>
        <begin position="1386"/>
        <end position="1396"/>
    </location>
</feature>
<dbReference type="InterPro" id="IPR036737">
    <property type="entry name" value="OmpA-like_sf"/>
</dbReference>
<keyword evidence="3" id="KW-1185">Reference proteome</keyword>
<proteinExistence type="predicted"/>
<evidence type="ECO:0000256" key="1">
    <source>
        <dbReference type="SAM" id="MobiDB-lite"/>
    </source>
</evidence>
<sequence length="1702" mass="187140">MDTLSDVPGVTVILRLPLGSESELSVNGRKVNSNAIGRTDADSTAKTVTQTWYGVILDEGENIITAKIVGGEAIATTRVKLRGAATQLQISTLETRIPADGRSTATVQGLLLDEKGDRSNRSAMITLTASDGDFIGADAQADQPGFQVEAREGQFSALLKASLNSGYARIRANTRFNNREAEAFTQLQFETNLRPSIVTGVVDVRIGARGTDYYRSFRDFLPSDHNNSTNVDFYAAAFGTGRVGEWLVTGAFNTRRTLNEDCEGRSRLFRDMQFCQQIYPTYGDSSTYTTETPSLTSVFLRAERTSPVPNAGTDFLMWGDFRTPEFTSRSQEYTGFTRQLNGLKLNYNIGDLQATGFYSNNTKGFQRDIIPPDGTSGFYFLSRRLVTPGSENIFIEWEELLRPGTIVRREQLERSKDYEIDYDRGSLQFRQPIFQTDIGSNGETLVRRIITSYEYDNENGSNNSVYGGQLRYHFHRHAETPSWLGMNYYKEDQGARNFQLYGANALFSFGRNTYLIGEYARSENQATNLLAPVSGSALRFEGMAEIAQGIIARGFYRQTDTGFVNNATISFTPGQTRYGLSVDAKLTDSTTLRAAYDREENRGVAPQPFTLRSFLDLNPQSAPGTPVDNRLSTFSFGLIQKLGFATAELDLLMRDRQDFLNTSLTSNSTQLRSRLTMPLANNLKFIALNETSLSNNSDSILPDRTALALDWQVIEGISFRLGQQWFSSGVLAGSNFTTAEVVGDYKLTPDTTVSGRYSIVGGANTTTTQGAIGLNHRWAIAPGLRLSLGYERIFGDNQVNNAAARQVLQPLTTGTNTANLALQSGDNYNIGLEYSDNPDFKASARYEFRNSSAGANTVLSASALGKISPALTALFRYQRSGVANQTINNFGDTSSIRLGLAYRDPHNDSLNALLRYEYRQNPSTIPNSLISGFGSGSEESVFAIEAIYAPTWQWEFYGKYALRNSTAYIAQNFVGTSVINLAQLRATYRMGYNFDLTGEARFINQPTAGFSETGFMAEVGYYPTPNLRFALGYSSGAVNNDRDFSGTRSAGGIYAAVTIKLNELFDGFGLQKMDTPQYKEPVDPQTPIALPNLNKPTNTNPKISQEADPATEMMRIALAQPIQFPSYQANLSPISQVVLDNLVLVMREYPALNVEVQGHLASLSQSGTVASTEVQRLGQIRTYLLNNGITAGRVTMRSLGAAANPEASAEVYLNIGGTKATFAQIAQRLAQGQGNAALQNILPDIAKQENNNPVASANVPQVAAISQVIEFAPMGKMTDVSNANLDALIRRVADRADIAIEIKGNLDGSALEVNRLMGLRSYLLQKGISSDRILISNSDRPMQASQVTVTLANLEGLPIAKLPDDLIDNKPDNKPVDVPTVITPVAQRNQPANVANNGDRANGNQTNGDRANGDRANGDRLSLLFREEFRKEFNLSVQPSSFTTSQINFGGNAIDTFSNAFSGNLNSLETSSLAQSRFFLLGQLLNLDNRLALLPRNLRQDNGQENRRENIFNSPVLFTDFTDNTLSLTPVPNLLLGQLLDPETYTRQPLALLPPNLLPNNPTLSNSQVLSLLLEPTTGFSFLVSTAPQEQAQPRFSFPNANADTNIPLWSYTPTDQMLSLLLTEPTTIVANAPDLRTQRFISALNFLMNRDRDVLTSWLNSLNGQQPEIRGELIRTELFEEGQEQGKSEKEKEKSFEGGRL</sequence>
<evidence type="ECO:0000313" key="2">
    <source>
        <dbReference type="EMBL" id="MBD2150372.1"/>
    </source>
</evidence>
<dbReference type="SUPFAM" id="SSF103088">
    <property type="entry name" value="OmpA-like"/>
    <property type="match status" value="1"/>
</dbReference>
<dbReference type="Gene3D" id="3.30.1330.60">
    <property type="entry name" value="OmpA-like domain"/>
    <property type="match status" value="1"/>
</dbReference>
<organism evidence="2 3">
    <name type="scientific">Pseudanabaena cinerea FACHB-1277</name>
    <dbReference type="NCBI Taxonomy" id="2949581"/>
    <lineage>
        <taxon>Bacteria</taxon>
        <taxon>Bacillati</taxon>
        <taxon>Cyanobacteriota</taxon>
        <taxon>Cyanophyceae</taxon>
        <taxon>Pseudanabaenales</taxon>
        <taxon>Pseudanabaenaceae</taxon>
        <taxon>Pseudanabaena</taxon>
        <taxon>Pseudanabaena cinerea</taxon>
    </lineage>
</organism>
<dbReference type="RefSeq" id="WP_190350737.1">
    <property type="nucleotide sequence ID" value="NZ_JACJPY010000024.1"/>
</dbReference>
<comment type="caution">
    <text evidence="2">The sequence shown here is derived from an EMBL/GenBank/DDBJ whole genome shotgun (WGS) entry which is preliminary data.</text>
</comment>
<gene>
    <name evidence="2" type="ORF">H6F44_09610</name>
</gene>
<dbReference type="Proteomes" id="UP000631421">
    <property type="component" value="Unassembled WGS sequence"/>
</dbReference>
<dbReference type="EMBL" id="JACJPY010000024">
    <property type="protein sequence ID" value="MBD2150372.1"/>
    <property type="molecule type" value="Genomic_DNA"/>
</dbReference>
<evidence type="ECO:0000313" key="3">
    <source>
        <dbReference type="Proteomes" id="UP000631421"/>
    </source>
</evidence>
<feature type="region of interest" description="Disordered" evidence="1">
    <location>
        <begin position="1680"/>
        <end position="1702"/>
    </location>
</feature>